<sequence length="166" mass="18838">MGLPLYGRTWKLKDPNVHGIGAPAVGVGPGDNGVLLYFQIVEFNAANNATDVFDKKTVSTYPYAGTNWLGYDNATSIRYKVEFARARRLGGYFFWAHGYDKDWTLTKEAFRTLYNRYNLPKISDVVHEDHIKQWGNKHILALILYDFLTCDLLESTNLIIEVTSPG</sequence>
<feature type="domain" description="GH18" evidence="6">
    <location>
        <begin position="1"/>
        <end position="116"/>
    </location>
</feature>
<evidence type="ECO:0000313" key="8">
    <source>
        <dbReference type="RefSeq" id="XP_019055522.1"/>
    </source>
</evidence>
<evidence type="ECO:0000259" key="6">
    <source>
        <dbReference type="PROSITE" id="PS51910"/>
    </source>
</evidence>
<reference evidence="8" key="1">
    <citation type="submission" date="2025-08" db="UniProtKB">
        <authorList>
            <consortium name="RefSeq"/>
        </authorList>
    </citation>
    <scope>IDENTIFICATION</scope>
</reference>
<evidence type="ECO:0000256" key="1">
    <source>
        <dbReference type="ARBA" id="ARBA00008682"/>
    </source>
</evidence>
<dbReference type="SUPFAM" id="SSF54556">
    <property type="entry name" value="Chitinase insertion domain"/>
    <property type="match status" value="1"/>
</dbReference>
<name>A0A1U8QAC1_NELNU</name>
<gene>
    <name evidence="8" type="primary">LOC104610759</name>
</gene>
<proteinExistence type="inferred from homology"/>
<keyword evidence="7" id="KW-1185">Reference proteome</keyword>
<dbReference type="STRING" id="4432.A0A1U8QAC1"/>
<dbReference type="Proteomes" id="UP000189703">
    <property type="component" value="Unplaced"/>
</dbReference>
<dbReference type="InterPro" id="IPR029070">
    <property type="entry name" value="Chitinase_insertion_sf"/>
</dbReference>
<evidence type="ECO:0000256" key="3">
    <source>
        <dbReference type="ARBA" id="ARBA00022801"/>
    </source>
</evidence>
<dbReference type="InParanoid" id="A0A1U8QAC1"/>
<dbReference type="Gene3D" id="3.10.50.10">
    <property type="match status" value="1"/>
</dbReference>
<dbReference type="InterPro" id="IPR017853">
    <property type="entry name" value="GH"/>
</dbReference>
<comment type="similarity">
    <text evidence="1">Belongs to the glycosyl hydrolase 18 family. Chitinase class V subfamily.</text>
</comment>
<keyword evidence="3" id="KW-0378">Hydrolase</keyword>
<accession>A0A1U8QAC1</accession>
<dbReference type="InterPro" id="IPR050314">
    <property type="entry name" value="Glycosyl_Hydrlase_18"/>
</dbReference>
<organism evidence="7 8">
    <name type="scientific">Nelumbo nucifera</name>
    <name type="common">Sacred lotus</name>
    <dbReference type="NCBI Taxonomy" id="4432"/>
    <lineage>
        <taxon>Eukaryota</taxon>
        <taxon>Viridiplantae</taxon>
        <taxon>Streptophyta</taxon>
        <taxon>Embryophyta</taxon>
        <taxon>Tracheophyta</taxon>
        <taxon>Spermatophyta</taxon>
        <taxon>Magnoliopsida</taxon>
        <taxon>Proteales</taxon>
        <taxon>Nelumbonaceae</taxon>
        <taxon>Nelumbo</taxon>
    </lineage>
</organism>
<evidence type="ECO:0000256" key="4">
    <source>
        <dbReference type="ARBA" id="ARBA00023180"/>
    </source>
</evidence>
<evidence type="ECO:0000313" key="7">
    <source>
        <dbReference type="Proteomes" id="UP000189703"/>
    </source>
</evidence>
<dbReference type="OrthoDB" id="76388at2759"/>
<dbReference type="SUPFAM" id="SSF51445">
    <property type="entry name" value="(Trans)glycosidases"/>
    <property type="match status" value="1"/>
</dbReference>
<dbReference type="GeneID" id="104610759"/>
<dbReference type="Pfam" id="PF00704">
    <property type="entry name" value="Glyco_hydro_18"/>
    <property type="match status" value="1"/>
</dbReference>
<dbReference type="PROSITE" id="PS51910">
    <property type="entry name" value="GH18_2"/>
    <property type="match status" value="1"/>
</dbReference>
<dbReference type="RefSeq" id="XP_019055522.1">
    <property type="nucleotide sequence ID" value="XM_019199977.1"/>
</dbReference>
<protein>
    <submittedName>
        <fullName evidence="8">Chitinase-like protein 4</fullName>
    </submittedName>
</protein>
<keyword evidence="4" id="KW-0325">Glycoprotein</keyword>
<dbReference type="eggNOG" id="KOG2806">
    <property type="taxonomic scope" value="Eukaryota"/>
</dbReference>
<dbReference type="AlphaFoldDB" id="A0A1U8QAC1"/>
<evidence type="ECO:0000256" key="5">
    <source>
        <dbReference type="ARBA" id="ARBA00023295"/>
    </source>
</evidence>
<keyword evidence="5" id="KW-0326">Glycosidase</keyword>
<dbReference type="PANTHER" id="PTHR11177:SF368">
    <property type="entry name" value="GH18 DOMAIN-CONTAINING PROTEIN"/>
    <property type="match status" value="1"/>
</dbReference>
<evidence type="ECO:0000256" key="2">
    <source>
        <dbReference type="ARBA" id="ARBA00022729"/>
    </source>
</evidence>
<dbReference type="GO" id="GO:0016798">
    <property type="term" value="F:hydrolase activity, acting on glycosyl bonds"/>
    <property type="evidence" value="ECO:0007669"/>
    <property type="project" value="UniProtKB-KW"/>
</dbReference>
<dbReference type="GO" id="GO:0005975">
    <property type="term" value="P:carbohydrate metabolic process"/>
    <property type="evidence" value="ECO:0007669"/>
    <property type="project" value="InterPro"/>
</dbReference>
<dbReference type="KEGG" id="nnu:104610759"/>
<dbReference type="PANTHER" id="PTHR11177">
    <property type="entry name" value="CHITINASE"/>
    <property type="match status" value="1"/>
</dbReference>
<dbReference type="FunFam" id="3.10.50.10:FF:000003">
    <property type="entry name" value="Class V chitinase CHIT5b"/>
    <property type="match status" value="1"/>
</dbReference>
<dbReference type="InterPro" id="IPR001223">
    <property type="entry name" value="Glyco_hydro18_cat"/>
</dbReference>
<keyword evidence="2" id="KW-0732">Signal</keyword>